<dbReference type="Pfam" id="PF01253">
    <property type="entry name" value="SUI1"/>
    <property type="match status" value="1"/>
</dbReference>
<dbReference type="InterPro" id="IPR001950">
    <property type="entry name" value="SUI1"/>
</dbReference>
<dbReference type="FunCoup" id="B4D8W4">
    <property type="interactions" value="119"/>
</dbReference>
<comment type="caution">
    <text evidence="5">The sequence shown here is derived from an EMBL/GenBank/DDBJ whole genome shotgun (WGS) entry which is preliminary data.</text>
</comment>
<evidence type="ECO:0000256" key="3">
    <source>
        <dbReference type="SAM" id="MobiDB-lite"/>
    </source>
</evidence>
<keyword evidence="6" id="KW-1185">Reference proteome</keyword>
<feature type="domain" description="SUI1" evidence="4">
    <location>
        <begin position="56"/>
        <end position="124"/>
    </location>
</feature>
<dbReference type="CDD" id="cd11567">
    <property type="entry name" value="YciH_like"/>
    <property type="match status" value="1"/>
</dbReference>
<evidence type="ECO:0000256" key="2">
    <source>
        <dbReference type="ARBA" id="ARBA00022917"/>
    </source>
</evidence>
<protein>
    <submittedName>
        <fullName evidence="5">Translation initiation factor SUI1</fullName>
    </submittedName>
</protein>
<dbReference type="SUPFAM" id="SSF55159">
    <property type="entry name" value="eIF1-like"/>
    <property type="match status" value="1"/>
</dbReference>
<dbReference type="InterPro" id="IPR005872">
    <property type="entry name" value="SUI1_arc_bac"/>
</dbReference>
<dbReference type="STRING" id="497964.CfE428DRAFT_5354"/>
<evidence type="ECO:0000313" key="5">
    <source>
        <dbReference type="EMBL" id="EDY17172.1"/>
    </source>
</evidence>
<evidence type="ECO:0000256" key="1">
    <source>
        <dbReference type="ARBA" id="ARBA00022845"/>
    </source>
</evidence>
<keyword evidence="2" id="KW-0648">Protein biosynthesis</keyword>
<evidence type="ECO:0000259" key="4">
    <source>
        <dbReference type="PROSITE" id="PS50296"/>
    </source>
</evidence>
<gene>
    <name evidence="5" type="ORF">CfE428DRAFT_5354</name>
</gene>
<proteinExistence type="predicted"/>
<dbReference type="RefSeq" id="WP_006982675.1">
    <property type="nucleotide sequence ID" value="NZ_ABVL01000023.1"/>
</dbReference>
<feature type="compositionally biased region" description="Basic and acidic residues" evidence="3">
    <location>
        <begin position="1"/>
        <end position="10"/>
    </location>
</feature>
<dbReference type="PROSITE" id="PS50296">
    <property type="entry name" value="SUI1"/>
    <property type="match status" value="1"/>
</dbReference>
<keyword evidence="1" id="KW-0810">Translation regulation</keyword>
<keyword evidence="5" id="KW-0396">Initiation factor</keyword>
<dbReference type="GO" id="GO:0006417">
    <property type="term" value="P:regulation of translation"/>
    <property type="evidence" value="ECO:0007669"/>
    <property type="project" value="UniProtKB-KW"/>
</dbReference>
<dbReference type="InterPro" id="IPR036877">
    <property type="entry name" value="SUI1_dom_sf"/>
</dbReference>
<dbReference type="AlphaFoldDB" id="B4D8W4"/>
<dbReference type="EMBL" id="ABVL01000023">
    <property type="protein sequence ID" value="EDY17172.1"/>
    <property type="molecule type" value="Genomic_DNA"/>
</dbReference>
<dbReference type="InParanoid" id="B4D8W4"/>
<dbReference type="GO" id="GO:0003743">
    <property type="term" value="F:translation initiation factor activity"/>
    <property type="evidence" value="ECO:0007669"/>
    <property type="project" value="UniProtKB-KW"/>
</dbReference>
<organism evidence="5 6">
    <name type="scientific">Chthoniobacter flavus Ellin428</name>
    <dbReference type="NCBI Taxonomy" id="497964"/>
    <lineage>
        <taxon>Bacteria</taxon>
        <taxon>Pseudomonadati</taxon>
        <taxon>Verrucomicrobiota</taxon>
        <taxon>Spartobacteria</taxon>
        <taxon>Chthoniobacterales</taxon>
        <taxon>Chthoniobacteraceae</taxon>
        <taxon>Chthoniobacter</taxon>
    </lineage>
</organism>
<dbReference type="Proteomes" id="UP000005824">
    <property type="component" value="Unassembled WGS sequence"/>
</dbReference>
<dbReference type="eggNOG" id="COG0023">
    <property type="taxonomic scope" value="Bacteria"/>
</dbReference>
<reference evidence="5 6" key="1">
    <citation type="journal article" date="2011" name="J. Bacteriol.">
        <title>Genome sequence of Chthoniobacter flavus Ellin428, an aerobic heterotrophic soil bacterium.</title>
        <authorList>
            <person name="Kant R."/>
            <person name="van Passel M.W."/>
            <person name="Palva A."/>
            <person name="Lucas S."/>
            <person name="Lapidus A."/>
            <person name="Glavina Del Rio T."/>
            <person name="Dalin E."/>
            <person name="Tice H."/>
            <person name="Bruce D."/>
            <person name="Goodwin L."/>
            <person name="Pitluck S."/>
            <person name="Larimer F.W."/>
            <person name="Land M.L."/>
            <person name="Hauser L."/>
            <person name="Sangwan P."/>
            <person name="de Vos W.M."/>
            <person name="Janssen P.H."/>
            <person name="Smidt H."/>
        </authorList>
    </citation>
    <scope>NUCLEOTIDE SEQUENCE [LARGE SCALE GENOMIC DNA]</scope>
    <source>
        <strain evidence="5 6">Ellin428</strain>
    </source>
</reference>
<name>B4D8W4_9BACT</name>
<sequence length="131" mass="14094">MRPEPKKRVDTNAADPARQGLNAAFSGLDLPNLPAGPETKSTEDSPQTLWKMGRVVLRRERAHRGGKTVIVVDDFATHLPVSVIEKIAKKLRGVCGCGGTVKGRSIELQGDQPARVRSALEAEGFQVAGVR</sequence>
<feature type="region of interest" description="Disordered" evidence="3">
    <location>
        <begin position="1"/>
        <end position="47"/>
    </location>
</feature>
<accession>B4D8W4</accession>
<evidence type="ECO:0000313" key="6">
    <source>
        <dbReference type="Proteomes" id="UP000005824"/>
    </source>
</evidence>
<dbReference type="Gene3D" id="3.30.780.10">
    <property type="entry name" value="SUI1-like domain"/>
    <property type="match status" value="1"/>
</dbReference>